<evidence type="ECO:0000313" key="2">
    <source>
        <dbReference type="Proteomes" id="UP000013996"/>
    </source>
</evidence>
<gene>
    <name evidence="1" type="ORF">LEP1GSC202_0414</name>
</gene>
<dbReference type="EMBL" id="AOGX02000005">
    <property type="protein sequence ID" value="EOQ90746.1"/>
    <property type="molecule type" value="Genomic_DNA"/>
</dbReference>
<evidence type="ECO:0000313" key="1">
    <source>
        <dbReference type="EMBL" id="EOQ90746.1"/>
    </source>
</evidence>
<protein>
    <recommendedName>
        <fullName evidence="3">HEPN AbiU2-like domain-containing protein</fullName>
    </recommendedName>
</protein>
<reference evidence="1 2" key="1">
    <citation type="submission" date="2013-04" db="EMBL/GenBank/DDBJ databases">
        <authorList>
            <person name="Harkins D.M."/>
            <person name="Durkin A.S."/>
            <person name="Brinkac L.M."/>
            <person name="Haft D.H."/>
            <person name="Selengut J.D."/>
            <person name="Sanka R."/>
            <person name="DePew J."/>
            <person name="Purushe J."/>
            <person name="Hartskeerl R.A."/>
            <person name="Ahmed A."/>
            <person name="van der Linden H."/>
            <person name="Goris M.G.A."/>
            <person name="Vinetz J.M."/>
            <person name="Sutton G.G."/>
            <person name="Nierman W.C."/>
            <person name="Fouts D.E."/>
        </authorList>
    </citation>
    <scope>NUCLEOTIDE SEQUENCE [LARGE SCALE GENOMIC DNA]</scope>
    <source>
        <strain evidence="1 2">Sao Paulo</strain>
    </source>
</reference>
<dbReference type="OrthoDB" id="9932314at2"/>
<accession>A0A5E8HLQ8</accession>
<name>A0A5E8HLQ8_9LEPT</name>
<sequence>MIVAYEERIAFFKYISSMTHFKMVQDLCEYFQKNQYDCSNKIYDHLVISLYTIYAKPFKQRMEIRLEEKYIPEAYREFHYKIIKLRDKFSAHTDLDFDISAKTNEFIPMNEVIANTKDGQTIFGISIFKLNSEALNILNDLSSKLRNICEEEALLIWKRYFTKTRLPDGLLMINVGKEDGSLLVEHSSSKFDLGGSFYTDITRNINL</sequence>
<comment type="caution">
    <text evidence="1">The sequence shown here is derived from an EMBL/GenBank/DDBJ whole genome shotgun (WGS) entry which is preliminary data.</text>
</comment>
<evidence type="ECO:0008006" key="3">
    <source>
        <dbReference type="Google" id="ProtNLM"/>
    </source>
</evidence>
<organism evidence="1 2">
    <name type="scientific">Leptospira yanagawae serovar Saopaulo str. Sao Paulo = ATCC 700523</name>
    <dbReference type="NCBI Taxonomy" id="1249483"/>
    <lineage>
        <taxon>Bacteria</taxon>
        <taxon>Pseudomonadati</taxon>
        <taxon>Spirochaetota</taxon>
        <taxon>Spirochaetia</taxon>
        <taxon>Leptospirales</taxon>
        <taxon>Leptospiraceae</taxon>
        <taxon>Leptospira</taxon>
    </lineage>
</organism>
<dbReference type="AlphaFoldDB" id="A0A5E8HLQ8"/>
<proteinExistence type="predicted"/>
<dbReference type="Proteomes" id="UP000013996">
    <property type="component" value="Unassembled WGS sequence"/>
</dbReference>
<dbReference type="RefSeq" id="WP_015675679.1">
    <property type="nucleotide sequence ID" value="NZ_AOGX02000005.1"/>
</dbReference>